<proteinExistence type="predicted"/>
<dbReference type="PROSITE" id="PS50878">
    <property type="entry name" value="RT_POL"/>
    <property type="match status" value="1"/>
</dbReference>
<sequence>MDYYSAQFKALIGLLTGDPASPILWNIFLSDLILMPDFEDVFLAGIRVSLLAQADDLLIISLSLTTLELWCASNFIMVNLIKTIILIFGRLVLPLPTFHLGNTALAIKTEEKYVGVNFRTDTKNILADHYKAKARTARYYMTGRLTPKELKQLYMARVDCHLIHAEDVHVSFIRQMLNLHRRSMIAPLFTETGIMPLRVRRFVLDLGHLVYLLGLNNDTYARTALNSSIDLAAKDLIKAATRLPFHCPELVLTRDTGPKYIEDYAKLIRRLLAEWLQSEIDSSEKLYLLHGRREPQKDKAPAQVTSCMRHYLTMVKTQKHREAITSMLLSTHLLAVEVLRYVNHAYQPVPRSDRLCRFCRSEVETPEHALITCESSDSLVQLRATFLGDLFSKLPNLQWQMADLSNTEFLKAIIQPRSTIALVAKYTHEVFEIYYAVPVFRLVA</sequence>
<evidence type="ECO:0000259" key="1">
    <source>
        <dbReference type="PROSITE" id="PS50878"/>
    </source>
</evidence>
<keyword evidence="3" id="KW-1185">Reference proteome</keyword>
<comment type="caution">
    <text evidence="2">The sequence shown here is derived from an EMBL/GenBank/DDBJ whole genome shotgun (WGS) entry which is preliminary data.</text>
</comment>
<protein>
    <recommendedName>
        <fullName evidence="1">Reverse transcriptase domain-containing protein</fullName>
    </recommendedName>
</protein>
<evidence type="ECO:0000313" key="3">
    <source>
        <dbReference type="Proteomes" id="UP001222325"/>
    </source>
</evidence>
<feature type="domain" description="Reverse transcriptase" evidence="1">
    <location>
        <begin position="1"/>
        <end position="118"/>
    </location>
</feature>
<dbReference type="AlphaFoldDB" id="A0AAD6XHQ6"/>
<name>A0AAD6XHQ6_9AGAR</name>
<reference evidence="2" key="1">
    <citation type="submission" date="2023-03" db="EMBL/GenBank/DDBJ databases">
        <title>Massive genome expansion in bonnet fungi (Mycena s.s.) driven by repeated elements and novel gene families across ecological guilds.</title>
        <authorList>
            <consortium name="Lawrence Berkeley National Laboratory"/>
            <person name="Harder C.B."/>
            <person name="Miyauchi S."/>
            <person name="Viragh M."/>
            <person name="Kuo A."/>
            <person name="Thoen E."/>
            <person name="Andreopoulos B."/>
            <person name="Lu D."/>
            <person name="Skrede I."/>
            <person name="Drula E."/>
            <person name="Henrissat B."/>
            <person name="Morin E."/>
            <person name="Kohler A."/>
            <person name="Barry K."/>
            <person name="LaButti K."/>
            <person name="Morin E."/>
            <person name="Salamov A."/>
            <person name="Lipzen A."/>
            <person name="Mereny Z."/>
            <person name="Hegedus B."/>
            <person name="Baldrian P."/>
            <person name="Stursova M."/>
            <person name="Weitz H."/>
            <person name="Taylor A."/>
            <person name="Grigoriev I.V."/>
            <person name="Nagy L.G."/>
            <person name="Martin F."/>
            <person name="Kauserud H."/>
        </authorList>
    </citation>
    <scope>NUCLEOTIDE SEQUENCE</scope>
    <source>
        <strain evidence="2">CBHHK173m</strain>
    </source>
</reference>
<organism evidence="2 3">
    <name type="scientific">Mycena belliarum</name>
    <dbReference type="NCBI Taxonomy" id="1033014"/>
    <lineage>
        <taxon>Eukaryota</taxon>
        <taxon>Fungi</taxon>
        <taxon>Dikarya</taxon>
        <taxon>Basidiomycota</taxon>
        <taxon>Agaricomycotina</taxon>
        <taxon>Agaricomycetes</taxon>
        <taxon>Agaricomycetidae</taxon>
        <taxon>Agaricales</taxon>
        <taxon>Marasmiineae</taxon>
        <taxon>Mycenaceae</taxon>
        <taxon>Mycena</taxon>
    </lineage>
</organism>
<dbReference type="Proteomes" id="UP001222325">
    <property type="component" value="Unassembled WGS sequence"/>
</dbReference>
<accession>A0AAD6XHQ6</accession>
<evidence type="ECO:0000313" key="2">
    <source>
        <dbReference type="EMBL" id="KAJ7066872.1"/>
    </source>
</evidence>
<gene>
    <name evidence="2" type="ORF">B0H15DRAFT_971598</name>
</gene>
<dbReference type="InterPro" id="IPR000477">
    <property type="entry name" value="RT_dom"/>
</dbReference>
<dbReference type="EMBL" id="JARJCN010000158">
    <property type="protein sequence ID" value="KAJ7066872.1"/>
    <property type="molecule type" value="Genomic_DNA"/>
</dbReference>